<evidence type="ECO:0000313" key="4">
    <source>
        <dbReference type="Proteomes" id="UP001333818"/>
    </source>
</evidence>
<keyword evidence="2 3" id="KW-0378">Hydrolase</keyword>
<dbReference type="PRINTS" id="PR00922">
    <property type="entry name" value="DADACBPTASE3"/>
</dbReference>
<dbReference type="SUPFAM" id="SSF56601">
    <property type="entry name" value="beta-lactamase/transpeptidase-like"/>
    <property type="match status" value="1"/>
</dbReference>
<dbReference type="InterPro" id="IPR000667">
    <property type="entry name" value="Peptidase_S13"/>
</dbReference>
<evidence type="ECO:0000313" key="3">
    <source>
        <dbReference type="EMBL" id="MEE3716661.1"/>
    </source>
</evidence>
<dbReference type="PANTHER" id="PTHR30023">
    <property type="entry name" value="D-ALANYL-D-ALANINE CARBOXYPEPTIDASE"/>
    <property type="match status" value="1"/>
</dbReference>
<evidence type="ECO:0000256" key="1">
    <source>
        <dbReference type="ARBA" id="ARBA00006096"/>
    </source>
</evidence>
<dbReference type="Pfam" id="PF02113">
    <property type="entry name" value="Peptidase_S13"/>
    <property type="match status" value="1"/>
</dbReference>
<proteinExistence type="inferred from homology"/>
<accession>A0AAW9Q209</accession>
<dbReference type="InterPro" id="IPR012338">
    <property type="entry name" value="Beta-lactam/transpept-like"/>
</dbReference>
<evidence type="ECO:0000256" key="2">
    <source>
        <dbReference type="ARBA" id="ARBA00022801"/>
    </source>
</evidence>
<name>A0AAW9Q209_9CYAN</name>
<protein>
    <submittedName>
        <fullName evidence="3">D-alanyl-D-alanine carboxypeptidase/D-alanyl-D-alanine-endopeptidase</fullName>
        <ecNumber evidence="3">3.4.16.4</ecNumber>
    </submittedName>
</protein>
<keyword evidence="3" id="KW-0121">Carboxypeptidase</keyword>
<dbReference type="PANTHER" id="PTHR30023:SF0">
    <property type="entry name" value="PENICILLIN-SENSITIVE CARBOXYPEPTIDASE A"/>
    <property type="match status" value="1"/>
</dbReference>
<organism evidence="3 4">
    <name type="scientific">Tumidithrix elongata BACA0141</name>
    <dbReference type="NCBI Taxonomy" id="2716417"/>
    <lineage>
        <taxon>Bacteria</taxon>
        <taxon>Bacillati</taxon>
        <taxon>Cyanobacteriota</taxon>
        <taxon>Cyanophyceae</taxon>
        <taxon>Pseudanabaenales</taxon>
        <taxon>Pseudanabaenaceae</taxon>
        <taxon>Tumidithrix</taxon>
        <taxon>Tumidithrix elongata</taxon>
    </lineage>
</organism>
<comment type="caution">
    <text evidence="3">The sequence shown here is derived from an EMBL/GenBank/DDBJ whole genome shotgun (WGS) entry which is preliminary data.</text>
</comment>
<sequence>MRMLRSYRSIIHYLVIPIAVLAIAEKSYAATSAICASQLKAEVNKIAQDPKLQFSRLGVFAQTLTPSSQVPIDLDGDRYFIPASNAKLLTTAAALKLLGGDYRITTSLMSAQPPNAKGEIMGDLWLIGRGDPSFRSETSLKLLVKQLTDRGIKRIRGKIRTLSSLQGSGIGDSWEWQDLQEYYGAIASAATIDENALLWTISTTQVGKPLQFQWEQPQLANGWIVENQATTGSVNRESSLQVERPFGQRRLMIRGQLAQDAEPELGGVAVPDPEAQFLMLLRTELANQGIQIDSNSNSSLNPNSSQPNVELARVLSPPLRSLLQTTNKDSNNLYAELLLRILGSRTHEVENDDLSTGILIATRFLKSIGLSDRSFLLVDGSGLSRSNLITPRAMVLLLKVMASDRDFRNSLSVAGVDGTLVNRFKDTPAAGILQGKTGTMSGVIALSGYVKPSGYDEIAFAILINNGNLPTRELRPFVEAIALLLTSLKSC</sequence>
<keyword evidence="4" id="KW-1185">Reference proteome</keyword>
<reference evidence="3" key="1">
    <citation type="submission" date="2024-01" db="EMBL/GenBank/DDBJ databases">
        <title>Bank of Algae and Cyanobacteria of the Azores (BACA) strain genomes.</title>
        <authorList>
            <person name="Luz R."/>
            <person name="Cordeiro R."/>
            <person name="Fonseca A."/>
            <person name="Goncalves V."/>
        </authorList>
    </citation>
    <scope>NUCLEOTIDE SEQUENCE</scope>
    <source>
        <strain evidence="3">BACA0141</strain>
    </source>
</reference>
<dbReference type="GO" id="GO:0000270">
    <property type="term" value="P:peptidoglycan metabolic process"/>
    <property type="evidence" value="ECO:0007669"/>
    <property type="project" value="TreeGrafter"/>
</dbReference>
<dbReference type="Proteomes" id="UP001333818">
    <property type="component" value="Unassembled WGS sequence"/>
</dbReference>
<dbReference type="RefSeq" id="WP_330483091.1">
    <property type="nucleotide sequence ID" value="NZ_JAZBJZ010000023.1"/>
</dbReference>
<dbReference type="EMBL" id="JAZBJZ010000023">
    <property type="protein sequence ID" value="MEE3716661.1"/>
    <property type="molecule type" value="Genomic_DNA"/>
</dbReference>
<gene>
    <name evidence="3" type="primary">dacB</name>
    <name evidence="3" type="ORF">V2H45_07885</name>
</gene>
<keyword evidence="3" id="KW-0645">Protease</keyword>
<dbReference type="GO" id="GO:0009002">
    <property type="term" value="F:serine-type D-Ala-D-Ala carboxypeptidase activity"/>
    <property type="evidence" value="ECO:0007669"/>
    <property type="project" value="UniProtKB-EC"/>
</dbReference>
<dbReference type="Gene3D" id="3.40.710.10">
    <property type="entry name" value="DD-peptidase/beta-lactamase superfamily"/>
    <property type="match status" value="2"/>
</dbReference>
<dbReference type="GO" id="GO:0006508">
    <property type="term" value="P:proteolysis"/>
    <property type="evidence" value="ECO:0007669"/>
    <property type="project" value="InterPro"/>
</dbReference>
<dbReference type="AlphaFoldDB" id="A0AAW9Q209"/>
<dbReference type="NCBIfam" id="TIGR00666">
    <property type="entry name" value="PBP4"/>
    <property type="match status" value="1"/>
</dbReference>
<comment type="similarity">
    <text evidence="1">Belongs to the peptidase S13 family.</text>
</comment>
<dbReference type="Gene3D" id="3.50.80.20">
    <property type="entry name" value="D-Ala-D-Ala carboxypeptidase C, peptidase S13"/>
    <property type="match status" value="1"/>
</dbReference>
<dbReference type="EC" id="3.4.16.4" evidence="3"/>